<dbReference type="Proteomes" id="UP000553034">
    <property type="component" value="Unassembled WGS sequence"/>
</dbReference>
<organism evidence="1 2">
    <name type="scientific">Mesonia hippocampi</name>
    <dbReference type="NCBI Taxonomy" id="1628250"/>
    <lineage>
        <taxon>Bacteria</taxon>
        <taxon>Pseudomonadati</taxon>
        <taxon>Bacteroidota</taxon>
        <taxon>Flavobacteriia</taxon>
        <taxon>Flavobacteriales</taxon>
        <taxon>Flavobacteriaceae</taxon>
        <taxon>Mesonia</taxon>
    </lineage>
</organism>
<reference evidence="1 2" key="1">
    <citation type="submission" date="2020-08" db="EMBL/GenBank/DDBJ databases">
        <title>Genomic Encyclopedia of Type Strains, Phase IV (KMG-IV): sequencing the most valuable type-strain genomes for metagenomic binning, comparative biology and taxonomic classification.</title>
        <authorList>
            <person name="Goeker M."/>
        </authorList>
    </citation>
    <scope>NUCLEOTIDE SEQUENCE [LARGE SCALE GENOMIC DNA]</scope>
    <source>
        <strain evidence="1 2">DSM 29568</strain>
    </source>
</reference>
<name>A0A840EPC4_9FLAO</name>
<gene>
    <name evidence="1" type="ORF">GGR32_001121</name>
</gene>
<accession>A0A840EPC4</accession>
<dbReference type="AlphaFoldDB" id="A0A840EPC4"/>
<proteinExistence type="predicted"/>
<evidence type="ECO:0000313" key="2">
    <source>
        <dbReference type="Proteomes" id="UP000553034"/>
    </source>
</evidence>
<keyword evidence="2" id="KW-1185">Reference proteome</keyword>
<sequence>MNLRALIKEKLLENIEDDDCPKLTKQQNIDKVLDTIMESILIQKTECIKSKPLDIDVLKELGFELQGAICEEHFCIEEWSCPLIVYSITIYFYFYKNGKTSYRVELYGGYEIQNIGQDGLVMLMNILPRSS</sequence>
<dbReference type="EMBL" id="JACIFO010000004">
    <property type="protein sequence ID" value="MBB4118830.1"/>
    <property type="molecule type" value="Genomic_DNA"/>
</dbReference>
<comment type="caution">
    <text evidence="1">The sequence shown here is derived from an EMBL/GenBank/DDBJ whole genome shotgun (WGS) entry which is preliminary data.</text>
</comment>
<protein>
    <submittedName>
        <fullName evidence="1">Uncharacterized protein</fullName>
    </submittedName>
</protein>
<dbReference type="RefSeq" id="WP_183477193.1">
    <property type="nucleotide sequence ID" value="NZ_JACIFO010000004.1"/>
</dbReference>
<evidence type="ECO:0000313" key="1">
    <source>
        <dbReference type="EMBL" id="MBB4118830.1"/>
    </source>
</evidence>